<dbReference type="AlphaFoldDB" id="A0A813KME4"/>
<evidence type="ECO:0000256" key="4">
    <source>
        <dbReference type="SAM" id="MobiDB-lite"/>
    </source>
</evidence>
<gene>
    <name evidence="6" type="ORF">PGLA2088_LOCUS33128</name>
</gene>
<organism evidence="6 7">
    <name type="scientific">Polarella glacialis</name>
    <name type="common">Dinoflagellate</name>
    <dbReference type="NCBI Taxonomy" id="89957"/>
    <lineage>
        <taxon>Eukaryota</taxon>
        <taxon>Sar</taxon>
        <taxon>Alveolata</taxon>
        <taxon>Dinophyceae</taxon>
        <taxon>Suessiales</taxon>
        <taxon>Suessiaceae</taxon>
        <taxon>Polarella</taxon>
    </lineage>
</organism>
<evidence type="ECO:0000259" key="5">
    <source>
        <dbReference type="Pfam" id="PF03328"/>
    </source>
</evidence>
<dbReference type="InterPro" id="IPR005000">
    <property type="entry name" value="Aldolase/citrate-lyase_domain"/>
</dbReference>
<keyword evidence="2" id="KW-0479">Metal-binding</keyword>
<sequence>MRSWRQLSLAHGPPAALLALGGPALPNFKGTEDRGKYQRPRALACDPLPPPAERRGSRQQIEAIRSFRQKLEQKKLPLIGIGVQMTDITSTDALADCSDFMWYDMEHVPFSPEVLKWHIIAAHGKGCPAIVRVPGPNRVDGVGLPWGMFIKHALDSNADGIAVPQVRTAADVRSIVADCRYPTGGQRKPPFDRAQPSTMQEPNRFSRGFGPTTPMNYGRIPLSDYLEEADRNIFVCVMIETVEALENIDEICSVPGLDCVILGANDLSGALGIPYQGESEETMGAVDKIITAAQKHGKYIFFSTRYPQAAKQMVAKGVQIVHIGHDVLAAVSYQEALVSDLKAACRERCS</sequence>
<feature type="region of interest" description="Disordered" evidence="4">
    <location>
        <begin position="186"/>
        <end position="210"/>
    </location>
</feature>
<dbReference type="Pfam" id="PF03328">
    <property type="entry name" value="HpcH_HpaI"/>
    <property type="match status" value="1"/>
</dbReference>
<evidence type="ECO:0000256" key="1">
    <source>
        <dbReference type="ARBA" id="ARBA00005568"/>
    </source>
</evidence>
<protein>
    <recommendedName>
        <fullName evidence="5">HpcH/HpaI aldolase/citrate lyase domain-containing protein</fullName>
    </recommendedName>
</protein>
<evidence type="ECO:0000313" key="7">
    <source>
        <dbReference type="Proteomes" id="UP000626109"/>
    </source>
</evidence>
<dbReference type="GO" id="GO:0005737">
    <property type="term" value="C:cytoplasm"/>
    <property type="evidence" value="ECO:0007669"/>
    <property type="project" value="TreeGrafter"/>
</dbReference>
<comment type="caution">
    <text evidence="6">The sequence shown here is derived from an EMBL/GenBank/DDBJ whole genome shotgun (WGS) entry which is preliminary data.</text>
</comment>
<keyword evidence="3" id="KW-0456">Lyase</keyword>
<dbReference type="InterPro" id="IPR050251">
    <property type="entry name" value="HpcH-HpaI_aldolase"/>
</dbReference>
<dbReference type="EMBL" id="CAJNNW010030764">
    <property type="protein sequence ID" value="CAE8704361.1"/>
    <property type="molecule type" value="Genomic_DNA"/>
</dbReference>
<dbReference type="InterPro" id="IPR040442">
    <property type="entry name" value="Pyrv_kinase-like_dom_sf"/>
</dbReference>
<dbReference type="InterPro" id="IPR015813">
    <property type="entry name" value="Pyrv/PenolPyrv_kinase-like_dom"/>
</dbReference>
<feature type="domain" description="HpcH/HpaI aldolase/citrate lyase" evidence="5">
    <location>
        <begin position="120"/>
        <end position="328"/>
    </location>
</feature>
<dbReference type="SUPFAM" id="SSF51621">
    <property type="entry name" value="Phosphoenolpyruvate/pyruvate domain"/>
    <property type="match status" value="1"/>
</dbReference>
<dbReference type="PANTHER" id="PTHR30502:SF0">
    <property type="entry name" value="PHOSPHOENOLPYRUVATE CARBOXYLASE FAMILY PROTEIN"/>
    <property type="match status" value="1"/>
</dbReference>
<evidence type="ECO:0000313" key="6">
    <source>
        <dbReference type="EMBL" id="CAE8704361.1"/>
    </source>
</evidence>
<evidence type="ECO:0000256" key="2">
    <source>
        <dbReference type="ARBA" id="ARBA00022723"/>
    </source>
</evidence>
<accession>A0A813KME4</accession>
<name>A0A813KME4_POLGL</name>
<dbReference type="PANTHER" id="PTHR30502">
    <property type="entry name" value="2-KETO-3-DEOXY-L-RHAMNONATE ALDOLASE"/>
    <property type="match status" value="1"/>
</dbReference>
<dbReference type="Gene3D" id="3.20.20.60">
    <property type="entry name" value="Phosphoenolpyruvate-binding domains"/>
    <property type="match status" value="1"/>
</dbReference>
<comment type="similarity">
    <text evidence="1">Belongs to the HpcH/HpaI aldolase family.</text>
</comment>
<evidence type="ECO:0000256" key="3">
    <source>
        <dbReference type="ARBA" id="ARBA00023239"/>
    </source>
</evidence>
<dbReference type="GO" id="GO:0046872">
    <property type="term" value="F:metal ion binding"/>
    <property type="evidence" value="ECO:0007669"/>
    <property type="project" value="UniProtKB-KW"/>
</dbReference>
<proteinExistence type="inferred from homology"/>
<dbReference type="Proteomes" id="UP000626109">
    <property type="component" value="Unassembled WGS sequence"/>
</dbReference>
<dbReference type="GO" id="GO:0016832">
    <property type="term" value="F:aldehyde-lyase activity"/>
    <property type="evidence" value="ECO:0007669"/>
    <property type="project" value="TreeGrafter"/>
</dbReference>
<reference evidence="6" key="1">
    <citation type="submission" date="2021-02" db="EMBL/GenBank/DDBJ databases">
        <authorList>
            <person name="Dougan E. K."/>
            <person name="Rhodes N."/>
            <person name="Thang M."/>
            <person name="Chan C."/>
        </authorList>
    </citation>
    <scope>NUCLEOTIDE SEQUENCE</scope>
</reference>